<dbReference type="RefSeq" id="WP_346086664.1">
    <property type="nucleotide sequence ID" value="NZ_BAAAZK010000007.1"/>
</dbReference>
<sequence>MKRYLLFIALLGLGFGACKKEQAAEPNQDTFELKNEQFNIEETKKLFSMLVGLPKEDLTFVKDSLGFRYKNIEHIHKIEPFIEDLKELKKNLVK</sequence>
<dbReference type="PROSITE" id="PS51257">
    <property type="entry name" value="PROKAR_LIPOPROTEIN"/>
    <property type="match status" value="1"/>
</dbReference>
<keyword evidence="2" id="KW-1185">Reference proteome</keyword>
<name>A0ABP8A5U6_9SPHI</name>
<dbReference type="EMBL" id="BAAAZK010000007">
    <property type="protein sequence ID" value="GAA4178511.1"/>
    <property type="molecule type" value="Genomic_DNA"/>
</dbReference>
<dbReference type="Proteomes" id="UP001500167">
    <property type="component" value="Unassembled WGS sequence"/>
</dbReference>
<evidence type="ECO:0000313" key="1">
    <source>
        <dbReference type="EMBL" id="GAA4178511.1"/>
    </source>
</evidence>
<protein>
    <recommendedName>
        <fullName evidence="3">DUF4296 domain-containing protein</fullName>
    </recommendedName>
</protein>
<gene>
    <name evidence="1" type="ORF">GCM10022218_29350</name>
</gene>
<evidence type="ECO:0008006" key="3">
    <source>
        <dbReference type="Google" id="ProtNLM"/>
    </source>
</evidence>
<reference evidence="2" key="1">
    <citation type="journal article" date="2019" name="Int. J. Syst. Evol. Microbiol.">
        <title>The Global Catalogue of Microorganisms (GCM) 10K type strain sequencing project: providing services to taxonomists for standard genome sequencing and annotation.</title>
        <authorList>
            <consortium name="The Broad Institute Genomics Platform"/>
            <consortium name="The Broad Institute Genome Sequencing Center for Infectious Disease"/>
            <person name="Wu L."/>
            <person name="Ma J."/>
        </authorList>
    </citation>
    <scope>NUCLEOTIDE SEQUENCE [LARGE SCALE GENOMIC DNA]</scope>
    <source>
        <strain evidence="2">JCM 16722</strain>
    </source>
</reference>
<comment type="caution">
    <text evidence="1">The sequence shown here is derived from an EMBL/GenBank/DDBJ whole genome shotgun (WGS) entry which is preliminary data.</text>
</comment>
<accession>A0ABP8A5U6</accession>
<organism evidence="1 2">
    <name type="scientific">Sphingobacterium ginsenosidimutans</name>
    <dbReference type="NCBI Taxonomy" id="687845"/>
    <lineage>
        <taxon>Bacteria</taxon>
        <taxon>Pseudomonadati</taxon>
        <taxon>Bacteroidota</taxon>
        <taxon>Sphingobacteriia</taxon>
        <taxon>Sphingobacteriales</taxon>
        <taxon>Sphingobacteriaceae</taxon>
        <taxon>Sphingobacterium</taxon>
    </lineage>
</organism>
<proteinExistence type="predicted"/>
<evidence type="ECO:0000313" key="2">
    <source>
        <dbReference type="Proteomes" id="UP001500167"/>
    </source>
</evidence>